<evidence type="ECO:0000256" key="1">
    <source>
        <dbReference type="ARBA" id="ARBA00000677"/>
    </source>
</evidence>
<accession>E6VUE0</accession>
<keyword evidence="6 8" id="KW-0378">Hydrolase</keyword>
<evidence type="ECO:0000256" key="7">
    <source>
        <dbReference type="PIRSR" id="PIRSR600223-1"/>
    </source>
</evidence>
<dbReference type="AlphaFoldDB" id="E6VUE0"/>
<proteinExistence type="inferred from homology"/>
<comment type="similarity">
    <text evidence="2 9">Belongs to the peptidase S26 family.</text>
</comment>
<dbReference type="GO" id="GO:0016020">
    <property type="term" value="C:membrane"/>
    <property type="evidence" value="ECO:0007669"/>
    <property type="project" value="UniProtKB-SubCell"/>
</dbReference>
<keyword evidence="8" id="KW-0812">Transmembrane</keyword>
<keyword evidence="12" id="KW-1185">Reference proteome</keyword>
<dbReference type="SUPFAM" id="SSF51306">
    <property type="entry name" value="LexA/Signal peptidase"/>
    <property type="match status" value="1"/>
</dbReference>
<evidence type="ECO:0000313" key="11">
    <source>
        <dbReference type="EMBL" id="ADU63447.1"/>
    </source>
</evidence>
<evidence type="ECO:0000256" key="9">
    <source>
        <dbReference type="RuleBase" id="RU362042"/>
    </source>
</evidence>
<feature type="active site" evidence="7">
    <location>
        <position position="145"/>
    </location>
</feature>
<feature type="domain" description="Peptidase S26" evidence="10">
    <location>
        <begin position="129"/>
        <end position="271"/>
    </location>
</feature>
<comment type="caution">
    <text evidence="9">Lacks conserved residue(s) required for the propagation of feature annotation.</text>
</comment>
<evidence type="ECO:0000256" key="4">
    <source>
        <dbReference type="ARBA" id="ARBA00019232"/>
    </source>
</evidence>
<comment type="catalytic activity">
    <reaction evidence="1 8">
        <text>Cleavage of hydrophobic, N-terminal signal or leader sequences from secreted and periplasmic proteins.</text>
        <dbReference type="EC" id="3.4.21.89"/>
    </reaction>
</comment>
<keyword evidence="5 8" id="KW-0645">Protease</keyword>
<dbReference type="PRINTS" id="PR00727">
    <property type="entry name" value="LEADERPTASE"/>
</dbReference>
<evidence type="ECO:0000259" key="10">
    <source>
        <dbReference type="Pfam" id="PF10502"/>
    </source>
</evidence>
<dbReference type="GO" id="GO:0004252">
    <property type="term" value="F:serine-type endopeptidase activity"/>
    <property type="evidence" value="ECO:0007669"/>
    <property type="project" value="InterPro"/>
</dbReference>
<keyword evidence="8" id="KW-1133">Transmembrane helix</keyword>
<dbReference type="PANTHER" id="PTHR43390:SF1">
    <property type="entry name" value="CHLOROPLAST PROCESSING PEPTIDASE"/>
    <property type="match status" value="1"/>
</dbReference>
<dbReference type="Proteomes" id="UP000002191">
    <property type="component" value="Chromosome"/>
</dbReference>
<evidence type="ECO:0000256" key="3">
    <source>
        <dbReference type="ARBA" id="ARBA00013208"/>
    </source>
</evidence>
<organism evidence="11 12">
    <name type="scientific">Pseudodesulfovibrio aespoeensis (strain ATCC 700646 / DSM 10631 / Aspo-2)</name>
    <name type="common">Desulfovibrio aespoeensis</name>
    <dbReference type="NCBI Taxonomy" id="643562"/>
    <lineage>
        <taxon>Bacteria</taxon>
        <taxon>Pseudomonadati</taxon>
        <taxon>Thermodesulfobacteriota</taxon>
        <taxon>Desulfovibrionia</taxon>
        <taxon>Desulfovibrionales</taxon>
        <taxon>Desulfovibrionaceae</taxon>
    </lineage>
</organism>
<dbReference type="eggNOG" id="COG0681">
    <property type="taxonomic scope" value="Bacteria"/>
</dbReference>
<gene>
    <name evidence="11" type="ordered locus">Daes_2442</name>
</gene>
<dbReference type="OrthoDB" id="9815782at2"/>
<sequence>MTHQTPRTDDAAFAAMASGVSGKRRRPWLAALLSLMATGVGQLYNGQWRKGACFLAGEVVLALALIPALRTFAGLVLAGGVLATYNIAAAVDAYRCARRGGYVPTRFNRWWAYALAVGISAAAGAGVEGALKAQFYQNFKVPSVSMQPALRVGDRFLAARLRPDSPIGRGQVVVFIEPGGGRHFVKRVVGLPGETVRVEGREVVVNGQRLDEPYARHTGGSTPHLADGGPLRLGPDQYFLMGDNRDKSYDSRWLGPVPRERIMARALYVYYPGPSGAGWASRFGETVR</sequence>
<dbReference type="Pfam" id="PF10502">
    <property type="entry name" value="Peptidase_S26"/>
    <property type="match status" value="1"/>
</dbReference>
<evidence type="ECO:0000256" key="6">
    <source>
        <dbReference type="ARBA" id="ARBA00022801"/>
    </source>
</evidence>
<dbReference type="InterPro" id="IPR019756">
    <property type="entry name" value="Pept_S26A_signal_pept_1_Ser-AS"/>
</dbReference>
<reference evidence="11 12" key="2">
    <citation type="journal article" date="2014" name="Genome Announc.">
        <title>Complete Genome Sequence of the Subsurface, Mesophilic Sulfate-Reducing Bacterium Desulfovibrio aespoeensis Aspo-2.</title>
        <authorList>
            <person name="Pedersen K."/>
            <person name="Bengtsson A."/>
            <person name="Edlund J."/>
            <person name="Rabe L."/>
            <person name="Hazen T."/>
            <person name="Chakraborty R."/>
            <person name="Goodwin L."/>
            <person name="Shapiro N."/>
        </authorList>
    </citation>
    <scope>NUCLEOTIDE SEQUENCE [LARGE SCALE GENOMIC DNA]</scope>
    <source>
        <strain evidence="12">ATCC 700646 / DSM 10631 / Aspo-2</strain>
    </source>
</reference>
<dbReference type="RefSeq" id="WP_013515359.1">
    <property type="nucleotide sequence ID" value="NC_014844.1"/>
</dbReference>
<protein>
    <recommendedName>
        <fullName evidence="4 8">Signal peptidase I</fullName>
        <ecNumber evidence="3 8">3.4.21.89</ecNumber>
    </recommendedName>
</protein>
<reference evidence="12" key="1">
    <citation type="submission" date="2010-12" db="EMBL/GenBank/DDBJ databases">
        <title>Complete sequence of Desulfovibrio aespoeensis Aspo-2.</title>
        <authorList>
            <consortium name="US DOE Joint Genome Institute"/>
            <person name="Lucas S."/>
            <person name="Copeland A."/>
            <person name="Lapidus A."/>
            <person name="Cheng J.-F."/>
            <person name="Goodwin L."/>
            <person name="Pitluck S."/>
            <person name="Chertkov O."/>
            <person name="Misra M."/>
            <person name="Detter J.C."/>
            <person name="Han C."/>
            <person name="Tapia R."/>
            <person name="Land M."/>
            <person name="Hauser L."/>
            <person name="Kyrpides N."/>
            <person name="Ivanova N."/>
            <person name="Ovchinnikova G."/>
            <person name="Pedersen K."/>
            <person name="Jagevall S."/>
            <person name="Hazen T."/>
            <person name="Woyke T."/>
        </authorList>
    </citation>
    <scope>NUCLEOTIDE SEQUENCE [LARGE SCALE GENOMIC DNA]</scope>
    <source>
        <strain evidence="12">ATCC 700646 / DSM 10631 / Aspo-2</strain>
    </source>
</reference>
<dbReference type="GO" id="GO:0009003">
    <property type="term" value="F:signal peptidase activity"/>
    <property type="evidence" value="ECO:0007669"/>
    <property type="project" value="UniProtKB-EC"/>
</dbReference>
<feature type="transmembrane region" description="Helical" evidence="8">
    <location>
        <begin position="28"/>
        <end position="45"/>
    </location>
</feature>
<evidence type="ECO:0000256" key="5">
    <source>
        <dbReference type="ARBA" id="ARBA00022670"/>
    </source>
</evidence>
<dbReference type="NCBIfam" id="TIGR02227">
    <property type="entry name" value="sigpep_I_bact"/>
    <property type="match status" value="1"/>
</dbReference>
<keyword evidence="8" id="KW-0472">Membrane</keyword>
<feature type="transmembrane region" description="Helical" evidence="8">
    <location>
        <begin position="110"/>
        <end position="131"/>
    </location>
</feature>
<dbReference type="PANTHER" id="PTHR43390">
    <property type="entry name" value="SIGNAL PEPTIDASE I"/>
    <property type="match status" value="1"/>
</dbReference>
<dbReference type="InterPro" id="IPR000223">
    <property type="entry name" value="Pept_S26A_signal_pept_1"/>
</dbReference>
<dbReference type="GO" id="GO:0006465">
    <property type="term" value="P:signal peptide processing"/>
    <property type="evidence" value="ECO:0007669"/>
    <property type="project" value="InterPro"/>
</dbReference>
<dbReference type="InterPro" id="IPR019757">
    <property type="entry name" value="Pept_S26A_signal_pept_1_Lys-AS"/>
</dbReference>
<dbReference type="Gene3D" id="2.10.109.10">
    <property type="entry name" value="Umud Fragment, subunit A"/>
    <property type="match status" value="1"/>
</dbReference>
<comment type="subcellular location">
    <subcellularLocation>
        <location evidence="9">Membrane</location>
        <topology evidence="9">Single-pass type II membrane protein</topology>
    </subcellularLocation>
</comment>
<evidence type="ECO:0000313" key="12">
    <source>
        <dbReference type="Proteomes" id="UP000002191"/>
    </source>
</evidence>
<dbReference type="KEGG" id="das:Daes_2442"/>
<feature type="transmembrane region" description="Helical" evidence="8">
    <location>
        <begin position="75"/>
        <end position="94"/>
    </location>
</feature>
<evidence type="ECO:0000256" key="8">
    <source>
        <dbReference type="RuleBase" id="RU003993"/>
    </source>
</evidence>
<dbReference type="EC" id="3.4.21.89" evidence="3 8"/>
<dbReference type="InterPro" id="IPR036286">
    <property type="entry name" value="LexA/Signal_pep-like_sf"/>
</dbReference>
<dbReference type="PROSITE" id="PS00501">
    <property type="entry name" value="SPASE_I_1"/>
    <property type="match status" value="1"/>
</dbReference>
<dbReference type="EMBL" id="CP002431">
    <property type="protein sequence ID" value="ADU63447.1"/>
    <property type="molecule type" value="Genomic_DNA"/>
</dbReference>
<dbReference type="PROSITE" id="PS00760">
    <property type="entry name" value="SPASE_I_2"/>
    <property type="match status" value="1"/>
</dbReference>
<evidence type="ECO:0000256" key="2">
    <source>
        <dbReference type="ARBA" id="ARBA00009370"/>
    </source>
</evidence>
<dbReference type="CDD" id="cd06530">
    <property type="entry name" value="S26_SPase_I"/>
    <property type="match status" value="1"/>
</dbReference>
<dbReference type="HOGENOM" id="CLU_079082_0_0_7"/>
<feature type="active site" evidence="7">
    <location>
        <position position="186"/>
    </location>
</feature>
<dbReference type="STRING" id="643562.Daes_2442"/>
<dbReference type="InterPro" id="IPR019533">
    <property type="entry name" value="Peptidase_S26"/>
</dbReference>
<name>E6VUE0_PSEA9</name>